<sequence>METSDIASKRTHVSESQTPDLEAEVRDHDPKTWSNQTERTELTPVEAFKWNVDGDQSPCRDIDA</sequence>
<evidence type="ECO:0000313" key="3">
    <source>
        <dbReference type="Proteomes" id="UP000186955"/>
    </source>
</evidence>
<dbReference type="Proteomes" id="UP000186955">
    <property type="component" value="Unassembled WGS sequence"/>
</dbReference>
<evidence type="ECO:0000313" key="2">
    <source>
        <dbReference type="EMBL" id="OKO98627.1"/>
    </source>
</evidence>
<dbReference type="AlphaFoldDB" id="A0A1Q5TEI0"/>
<accession>A0A1Q5TEI0</accession>
<protein>
    <submittedName>
        <fullName evidence="2">Uncharacterized protein</fullName>
    </submittedName>
</protein>
<reference evidence="2 3" key="1">
    <citation type="submission" date="2016-10" db="EMBL/GenBank/DDBJ databases">
        <title>Genome sequence of the ascomycete fungus Penicillium subrubescens.</title>
        <authorList>
            <person name="De Vries R.P."/>
            <person name="Peng M."/>
            <person name="Dilokpimol A."/>
            <person name="Hilden K."/>
            <person name="Makela M.R."/>
            <person name="Grigoriev I."/>
            <person name="Riley R."/>
            <person name="Granchi Z."/>
        </authorList>
    </citation>
    <scope>NUCLEOTIDE SEQUENCE [LARGE SCALE GENOMIC DNA]</scope>
    <source>
        <strain evidence="2 3">CBS 132785</strain>
    </source>
</reference>
<organism evidence="2 3">
    <name type="scientific">Penicillium subrubescens</name>
    <dbReference type="NCBI Taxonomy" id="1316194"/>
    <lineage>
        <taxon>Eukaryota</taxon>
        <taxon>Fungi</taxon>
        <taxon>Dikarya</taxon>
        <taxon>Ascomycota</taxon>
        <taxon>Pezizomycotina</taxon>
        <taxon>Eurotiomycetes</taxon>
        <taxon>Eurotiomycetidae</taxon>
        <taxon>Eurotiales</taxon>
        <taxon>Aspergillaceae</taxon>
        <taxon>Penicillium</taxon>
    </lineage>
</organism>
<feature type="region of interest" description="Disordered" evidence="1">
    <location>
        <begin position="1"/>
        <end position="40"/>
    </location>
</feature>
<dbReference type="EMBL" id="MNBE01000670">
    <property type="protein sequence ID" value="OKO98627.1"/>
    <property type="molecule type" value="Genomic_DNA"/>
</dbReference>
<name>A0A1Q5TEI0_9EURO</name>
<proteinExistence type="predicted"/>
<keyword evidence="3" id="KW-1185">Reference proteome</keyword>
<gene>
    <name evidence="2" type="ORF">PENSUB_9067</name>
</gene>
<comment type="caution">
    <text evidence="2">The sequence shown here is derived from an EMBL/GenBank/DDBJ whole genome shotgun (WGS) entry which is preliminary data.</text>
</comment>
<evidence type="ECO:0000256" key="1">
    <source>
        <dbReference type="SAM" id="MobiDB-lite"/>
    </source>
</evidence>